<dbReference type="InterPro" id="IPR036890">
    <property type="entry name" value="HATPase_C_sf"/>
</dbReference>
<dbReference type="Gene3D" id="3.30.565.10">
    <property type="entry name" value="Histidine kinase-like ATPase, C-terminal domain"/>
    <property type="match status" value="1"/>
</dbReference>
<dbReference type="Pfam" id="PF13185">
    <property type="entry name" value="GAF_2"/>
    <property type="match status" value="2"/>
</dbReference>
<dbReference type="InterPro" id="IPR003018">
    <property type="entry name" value="GAF"/>
</dbReference>
<name>A0ABW1ACQ1_9ACTN</name>
<feature type="domain" description="GAF" evidence="4">
    <location>
        <begin position="226"/>
        <end position="372"/>
    </location>
</feature>
<dbReference type="InterPro" id="IPR003594">
    <property type="entry name" value="HATPase_dom"/>
</dbReference>
<gene>
    <name evidence="6" type="ORF">ACFPZN_37775</name>
</gene>
<evidence type="ECO:0000256" key="1">
    <source>
        <dbReference type="ARBA" id="ARBA00022679"/>
    </source>
</evidence>
<evidence type="ECO:0000256" key="3">
    <source>
        <dbReference type="ARBA" id="ARBA00023012"/>
    </source>
</evidence>
<proteinExistence type="predicted"/>
<dbReference type="InterPro" id="IPR029016">
    <property type="entry name" value="GAF-like_dom_sf"/>
</dbReference>
<keyword evidence="1" id="KW-0808">Transferase</keyword>
<evidence type="ECO:0000256" key="2">
    <source>
        <dbReference type="ARBA" id="ARBA00022777"/>
    </source>
</evidence>
<dbReference type="SMART" id="SM00387">
    <property type="entry name" value="HATPase_c"/>
    <property type="match status" value="1"/>
</dbReference>
<dbReference type="EMBL" id="JBHSON010000068">
    <property type="protein sequence ID" value="MFC5751400.1"/>
    <property type="molecule type" value="Genomic_DNA"/>
</dbReference>
<dbReference type="PANTHER" id="PTHR24421">
    <property type="entry name" value="NITRATE/NITRITE SENSOR PROTEIN NARX-RELATED"/>
    <property type="match status" value="1"/>
</dbReference>
<accession>A0ABW1ACQ1</accession>
<dbReference type="InterPro" id="IPR011712">
    <property type="entry name" value="Sig_transdc_His_kin_sub3_dim/P"/>
</dbReference>
<dbReference type="Pfam" id="PF02518">
    <property type="entry name" value="HATPase_c"/>
    <property type="match status" value="1"/>
</dbReference>
<reference evidence="7" key="1">
    <citation type="journal article" date="2019" name="Int. J. Syst. Evol. Microbiol.">
        <title>The Global Catalogue of Microorganisms (GCM) 10K type strain sequencing project: providing services to taxonomists for standard genome sequencing and annotation.</title>
        <authorList>
            <consortium name="The Broad Institute Genomics Platform"/>
            <consortium name="The Broad Institute Genome Sequencing Center for Infectious Disease"/>
            <person name="Wu L."/>
            <person name="Ma J."/>
        </authorList>
    </citation>
    <scope>NUCLEOTIDE SEQUENCE [LARGE SCALE GENOMIC DNA]</scope>
    <source>
        <strain evidence="7">KCTC 42087</strain>
    </source>
</reference>
<comment type="caution">
    <text evidence="6">The sequence shown here is derived from an EMBL/GenBank/DDBJ whole genome shotgun (WGS) entry which is preliminary data.</text>
</comment>
<dbReference type="SUPFAM" id="SSF55874">
    <property type="entry name" value="ATPase domain of HSP90 chaperone/DNA topoisomerase II/histidine kinase"/>
    <property type="match status" value="1"/>
</dbReference>
<evidence type="ECO:0000259" key="5">
    <source>
        <dbReference type="SMART" id="SM00387"/>
    </source>
</evidence>
<evidence type="ECO:0000259" key="4">
    <source>
        <dbReference type="SMART" id="SM00065"/>
    </source>
</evidence>
<dbReference type="SMART" id="SM00065">
    <property type="entry name" value="GAF"/>
    <property type="match status" value="2"/>
</dbReference>
<dbReference type="CDD" id="cd16917">
    <property type="entry name" value="HATPase_UhpB-NarQ-NarX-like"/>
    <property type="match status" value="1"/>
</dbReference>
<dbReference type="RefSeq" id="WP_378287309.1">
    <property type="nucleotide sequence ID" value="NZ_JBHSON010000068.1"/>
</dbReference>
<evidence type="ECO:0000313" key="6">
    <source>
        <dbReference type="EMBL" id="MFC5751400.1"/>
    </source>
</evidence>
<feature type="domain" description="GAF" evidence="4">
    <location>
        <begin position="57"/>
        <end position="205"/>
    </location>
</feature>
<dbReference type="Gene3D" id="3.30.450.40">
    <property type="match status" value="2"/>
</dbReference>
<dbReference type="Gene3D" id="1.20.5.1930">
    <property type="match status" value="1"/>
</dbReference>
<dbReference type="Proteomes" id="UP001596074">
    <property type="component" value="Unassembled WGS sequence"/>
</dbReference>
<dbReference type="PANTHER" id="PTHR24421:SF56">
    <property type="entry name" value="OXYGEN SENSOR HISTIDINE KINASE RESPONSE REGULATOR DOST"/>
    <property type="match status" value="1"/>
</dbReference>
<sequence length="576" mass="62041">MAQERRSGDERARVILPQMRLDDLLAELQSRLEAARGTRDRVHALLEAVVSIGGELDLETVLRRITEAATTLVDARYGALGVISEEGERLVQFITVGVGEEEIEAIGHWPHGLGILGLLIKDPRPLRLPEIADHTESYGFPEGHPPMHTFLGVPIRVREEVFGNLYLTEKAGGGRFEEEDEVIVTALATAAGVAIENARLYEETRRRERWLEASAEVSTALLSGTDPHEVTALVAQRARQIAEADLAMVALAEGPGGEFVVAGADGDRAAELAGLRIPIDHAIAGHVYSGGSAVRLEDGRGVAEGVPALSDPELGPLLVVPLGLGASARGVLSVVNRPGGAVFSGSAQRLLEAFAAQAAVALELADRRRDAERLALLEDRDRIAKDLHDTVIQRLFATAMTLMSAIKITEKRDVAGRIQRSVDDLDETIRQIRSTIFALQTTADDRQSVRSRLHGIVDDAAERLGFAPSQRFDGLLDTDVPEDIAEHLLAVVQEALSNVARHARATRAAVTVHVGGDELVLRVEDDGVGVPEDVRRSGLRNMEERAHGLGGAFSIESRSGGGTVLRWSVPLNRDAL</sequence>
<feature type="domain" description="Histidine kinase/HSP90-like ATPase" evidence="5">
    <location>
        <begin position="483"/>
        <end position="573"/>
    </location>
</feature>
<keyword evidence="2" id="KW-0418">Kinase</keyword>
<organism evidence="6 7">
    <name type="scientific">Actinomadura rugatobispora</name>
    <dbReference type="NCBI Taxonomy" id="1994"/>
    <lineage>
        <taxon>Bacteria</taxon>
        <taxon>Bacillati</taxon>
        <taxon>Actinomycetota</taxon>
        <taxon>Actinomycetes</taxon>
        <taxon>Streptosporangiales</taxon>
        <taxon>Thermomonosporaceae</taxon>
        <taxon>Actinomadura</taxon>
    </lineage>
</organism>
<dbReference type="SUPFAM" id="SSF55781">
    <property type="entry name" value="GAF domain-like"/>
    <property type="match status" value="2"/>
</dbReference>
<keyword evidence="3" id="KW-0902">Two-component regulatory system</keyword>
<evidence type="ECO:0000313" key="7">
    <source>
        <dbReference type="Proteomes" id="UP001596074"/>
    </source>
</evidence>
<protein>
    <submittedName>
        <fullName evidence="6">GAF domain-containing protein</fullName>
    </submittedName>
</protein>
<dbReference type="Pfam" id="PF07730">
    <property type="entry name" value="HisKA_3"/>
    <property type="match status" value="1"/>
</dbReference>
<dbReference type="InterPro" id="IPR050482">
    <property type="entry name" value="Sensor_HK_TwoCompSys"/>
</dbReference>
<keyword evidence="7" id="KW-1185">Reference proteome</keyword>